<keyword evidence="5" id="KW-0472">Membrane</keyword>
<keyword evidence="5" id="KW-0812">Transmembrane</keyword>
<evidence type="ECO:0000256" key="4">
    <source>
        <dbReference type="ARBA" id="ARBA00023014"/>
    </source>
</evidence>
<evidence type="ECO:0000256" key="2">
    <source>
        <dbReference type="ARBA" id="ARBA00022723"/>
    </source>
</evidence>
<dbReference type="Pfam" id="PF09990">
    <property type="entry name" value="DUF2231"/>
    <property type="match status" value="1"/>
</dbReference>
<feature type="domain" description="Rieske" evidence="6">
    <location>
        <begin position="182"/>
        <end position="278"/>
    </location>
</feature>
<keyword evidence="4" id="KW-0411">Iron-sulfur</keyword>
<keyword evidence="2" id="KW-0479">Metal-binding</keyword>
<dbReference type="GO" id="GO:0051537">
    <property type="term" value="F:2 iron, 2 sulfur cluster binding"/>
    <property type="evidence" value="ECO:0007669"/>
    <property type="project" value="UniProtKB-KW"/>
</dbReference>
<evidence type="ECO:0000313" key="8">
    <source>
        <dbReference type="Proteomes" id="UP000654947"/>
    </source>
</evidence>
<sequence length="283" mass="29760">MRLGERLRRIEREGRLDPTVARMKKLARRLPSGKPRDLLHGVPLGHPLHPITVHLPIGSWTAAVVLDLLPGNHSRSAHALVNTGLLATLPAVVSGLADWSQQHERQQRVGVVHAALNATGTALFAASSFARYREQGTKAKALALCGIGAVGIGGYLGAHISYYRAGGANSADALLDLTPRDWHDLGPLEGFPDGGLGGADADGVPVVVARRGRSVSAFLGLCTHMGAPLEQGELVDGCVRCPWHGSEFSLEGGTVAHGPATASLEVLETSTADGRLWVRHPGT</sequence>
<organism evidence="7 8">
    <name type="scientific">Nocardiopsis kunsanensis</name>
    <dbReference type="NCBI Taxonomy" id="141693"/>
    <lineage>
        <taxon>Bacteria</taxon>
        <taxon>Bacillati</taxon>
        <taxon>Actinomycetota</taxon>
        <taxon>Actinomycetes</taxon>
        <taxon>Streptosporangiales</taxon>
        <taxon>Nocardiopsidaceae</taxon>
        <taxon>Nocardiopsis</taxon>
    </lineage>
</organism>
<evidence type="ECO:0000313" key="7">
    <source>
        <dbReference type="EMBL" id="GHD29854.1"/>
    </source>
</evidence>
<gene>
    <name evidence="7" type="ORF">GCM10007147_31140</name>
</gene>
<dbReference type="GO" id="GO:0004497">
    <property type="term" value="F:monooxygenase activity"/>
    <property type="evidence" value="ECO:0007669"/>
    <property type="project" value="UniProtKB-ARBA"/>
</dbReference>
<reference evidence="7 8" key="1">
    <citation type="journal article" date="2014" name="Int. J. Syst. Evol. Microbiol.">
        <title>Complete genome sequence of Corynebacterium casei LMG S-19264T (=DSM 44701T), isolated from a smear-ripened cheese.</title>
        <authorList>
            <consortium name="US DOE Joint Genome Institute (JGI-PGF)"/>
            <person name="Walter F."/>
            <person name="Albersmeier A."/>
            <person name="Kalinowski J."/>
            <person name="Ruckert C."/>
        </authorList>
    </citation>
    <scope>NUCLEOTIDE SEQUENCE [LARGE SCALE GENOMIC DNA]</scope>
    <source>
        <strain evidence="7 8">KCTC 19473</strain>
    </source>
</reference>
<keyword evidence="5" id="KW-1133">Transmembrane helix</keyword>
<proteinExistence type="predicted"/>
<evidence type="ECO:0000256" key="1">
    <source>
        <dbReference type="ARBA" id="ARBA00022714"/>
    </source>
</evidence>
<dbReference type="InterPro" id="IPR036922">
    <property type="entry name" value="Rieske_2Fe-2S_sf"/>
</dbReference>
<dbReference type="SUPFAM" id="SSF50022">
    <property type="entry name" value="ISP domain"/>
    <property type="match status" value="1"/>
</dbReference>
<dbReference type="EMBL" id="BMXL01000017">
    <property type="protein sequence ID" value="GHD29854.1"/>
    <property type="molecule type" value="Genomic_DNA"/>
</dbReference>
<accession>A0A918XFV0</accession>
<dbReference type="InterPro" id="IPR017941">
    <property type="entry name" value="Rieske_2Fe-2S"/>
</dbReference>
<dbReference type="InterPro" id="IPR019251">
    <property type="entry name" value="DUF2231_TM"/>
</dbReference>
<keyword evidence="3" id="KW-0408">Iron</keyword>
<dbReference type="Proteomes" id="UP000654947">
    <property type="component" value="Unassembled WGS sequence"/>
</dbReference>
<evidence type="ECO:0000256" key="3">
    <source>
        <dbReference type="ARBA" id="ARBA00023004"/>
    </source>
</evidence>
<dbReference type="GO" id="GO:0016705">
    <property type="term" value="F:oxidoreductase activity, acting on paired donors, with incorporation or reduction of molecular oxygen"/>
    <property type="evidence" value="ECO:0007669"/>
    <property type="project" value="UniProtKB-ARBA"/>
</dbReference>
<name>A0A918XFV0_9ACTN</name>
<feature type="transmembrane region" description="Helical" evidence="5">
    <location>
        <begin position="141"/>
        <end position="162"/>
    </location>
</feature>
<dbReference type="PANTHER" id="PTHR21496">
    <property type="entry name" value="FERREDOXIN-RELATED"/>
    <property type="match status" value="1"/>
</dbReference>
<dbReference type="RefSeq" id="WP_017576442.1">
    <property type="nucleotide sequence ID" value="NZ_BMXL01000017.1"/>
</dbReference>
<dbReference type="PROSITE" id="PS51296">
    <property type="entry name" value="RIESKE"/>
    <property type="match status" value="1"/>
</dbReference>
<dbReference type="AlphaFoldDB" id="A0A918XFV0"/>
<protein>
    <recommendedName>
        <fullName evidence="6">Rieske domain-containing protein</fullName>
    </recommendedName>
</protein>
<dbReference type="GO" id="GO:0046872">
    <property type="term" value="F:metal ion binding"/>
    <property type="evidence" value="ECO:0007669"/>
    <property type="project" value="UniProtKB-KW"/>
</dbReference>
<keyword evidence="1" id="KW-0001">2Fe-2S</keyword>
<evidence type="ECO:0000259" key="6">
    <source>
        <dbReference type="PROSITE" id="PS51296"/>
    </source>
</evidence>
<evidence type="ECO:0000256" key="5">
    <source>
        <dbReference type="SAM" id="Phobius"/>
    </source>
</evidence>
<dbReference type="Pfam" id="PF00355">
    <property type="entry name" value="Rieske"/>
    <property type="match status" value="1"/>
</dbReference>
<dbReference type="Gene3D" id="2.102.10.10">
    <property type="entry name" value="Rieske [2Fe-2S] iron-sulphur domain"/>
    <property type="match status" value="1"/>
</dbReference>
<dbReference type="PANTHER" id="PTHR21496:SF23">
    <property type="entry name" value="3-PHENYLPROPIONATE_CINNAMIC ACID DIOXYGENASE FERREDOXIN SUBUNIT"/>
    <property type="match status" value="1"/>
</dbReference>
<dbReference type="CDD" id="cd03467">
    <property type="entry name" value="Rieske"/>
    <property type="match status" value="1"/>
</dbReference>
<comment type="caution">
    <text evidence="7">The sequence shown here is derived from an EMBL/GenBank/DDBJ whole genome shotgun (WGS) entry which is preliminary data.</text>
</comment>
<keyword evidence="8" id="KW-1185">Reference proteome</keyword>